<evidence type="ECO:0000313" key="8">
    <source>
        <dbReference type="Proteomes" id="UP001154259"/>
    </source>
</evidence>
<evidence type="ECO:0000259" key="4">
    <source>
        <dbReference type="PROSITE" id="PS51168"/>
    </source>
</evidence>
<dbReference type="EMBL" id="CAMXCS010000008">
    <property type="protein sequence ID" value="CAI3957647.1"/>
    <property type="molecule type" value="Genomic_DNA"/>
</dbReference>
<feature type="binding site" evidence="3">
    <location>
        <position position="42"/>
    </location>
    <ligand>
        <name>substrate</name>
    </ligand>
</feature>
<accession>A0A9W4TQB0</accession>
<dbReference type="Proteomes" id="UP001154255">
    <property type="component" value="Unassembled WGS sequence"/>
</dbReference>
<dbReference type="InterPro" id="IPR036263">
    <property type="entry name" value="Chorismate_II_sf"/>
</dbReference>
<feature type="binding site" evidence="3">
    <location>
        <position position="31"/>
    </location>
    <ligand>
        <name>substrate</name>
    </ligand>
</feature>
<organism evidence="5 7">
    <name type="scientific">Commensalibacter communis</name>
    <dbReference type="NCBI Taxonomy" id="2972786"/>
    <lineage>
        <taxon>Bacteria</taxon>
        <taxon>Pseudomonadati</taxon>
        <taxon>Pseudomonadota</taxon>
        <taxon>Alphaproteobacteria</taxon>
        <taxon>Acetobacterales</taxon>
        <taxon>Acetobacteraceae</taxon>
    </lineage>
</organism>
<dbReference type="GO" id="GO:0009697">
    <property type="term" value="P:salicylic acid biosynthetic process"/>
    <property type="evidence" value="ECO:0007669"/>
    <property type="project" value="InterPro"/>
</dbReference>
<keyword evidence="2" id="KW-0413">Isomerase</keyword>
<dbReference type="RefSeq" id="WP_271790515.1">
    <property type="nucleotide sequence ID" value="NZ_CAMXCL010000008.1"/>
</dbReference>
<feature type="binding site" evidence="3">
    <location>
        <position position="90"/>
    </location>
    <ligand>
        <name>substrate</name>
    </ligand>
</feature>
<dbReference type="Proteomes" id="UP001154259">
    <property type="component" value="Unassembled WGS sequence"/>
</dbReference>
<dbReference type="GO" id="GO:0016835">
    <property type="term" value="F:carbon-oxygen lyase activity"/>
    <property type="evidence" value="ECO:0007669"/>
    <property type="project" value="InterPro"/>
</dbReference>
<protein>
    <recommendedName>
        <fullName evidence="1">chorismate mutase</fullName>
        <ecNumber evidence="1">5.4.99.5</ecNumber>
    </recommendedName>
</protein>
<dbReference type="NCBIfam" id="TIGR01803">
    <property type="entry name" value="CM-like"/>
    <property type="match status" value="1"/>
</dbReference>
<dbReference type="EC" id="5.4.99.5" evidence="1"/>
<evidence type="ECO:0000256" key="1">
    <source>
        <dbReference type="ARBA" id="ARBA00012404"/>
    </source>
</evidence>
<dbReference type="SUPFAM" id="SSF48600">
    <property type="entry name" value="Chorismate mutase II"/>
    <property type="match status" value="1"/>
</dbReference>
<evidence type="ECO:0000256" key="3">
    <source>
        <dbReference type="PIRSR" id="PIRSR029775-1"/>
    </source>
</evidence>
<dbReference type="Gene3D" id="1.20.59.10">
    <property type="entry name" value="Chorismate mutase"/>
    <property type="match status" value="1"/>
</dbReference>
<sequence length="107" mass="12532">MKAPNQCKNLEDVRVGIDAIDKEIITLLSRRLGYVLTAANYKKTEADIPAPERVKVMLKDRRSWAQEAKISSEFITALFEHIIQWYINTQILHWRELDKTKEKKDGF</sequence>
<dbReference type="GO" id="GO:0004106">
    <property type="term" value="F:chorismate mutase activity"/>
    <property type="evidence" value="ECO:0007669"/>
    <property type="project" value="UniProtKB-EC"/>
</dbReference>
<dbReference type="NCBIfam" id="NF005475">
    <property type="entry name" value="PRK07075.1"/>
    <property type="match status" value="1"/>
</dbReference>
<dbReference type="PANTHER" id="PTHR38041">
    <property type="entry name" value="CHORISMATE MUTASE"/>
    <property type="match status" value="1"/>
</dbReference>
<evidence type="ECO:0000256" key="2">
    <source>
        <dbReference type="ARBA" id="ARBA00023235"/>
    </source>
</evidence>
<feature type="binding site" evidence="3">
    <location>
        <position position="14"/>
    </location>
    <ligand>
        <name>substrate</name>
    </ligand>
</feature>
<feature type="domain" description="Chorismate mutase" evidence="4">
    <location>
        <begin position="4"/>
        <end position="94"/>
    </location>
</feature>
<dbReference type="PIRSF" id="PIRSF029775">
    <property type="entry name" value="Isochor_pyr_lyas"/>
    <property type="match status" value="1"/>
</dbReference>
<dbReference type="InterPro" id="IPR008241">
    <property type="entry name" value="Isochorismate_pyruvate-lyase"/>
</dbReference>
<comment type="caution">
    <text evidence="5">The sequence shown here is derived from an EMBL/GenBank/DDBJ whole genome shotgun (WGS) entry which is preliminary data.</text>
</comment>
<dbReference type="InterPro" id="IPR002701">
    <property type="entry name" value="CM_II_prokaryot"/>
</dbReference>
<reference evidence="5" key="1">
    <citation type="submission" date="2022-10" db="EMBL/GenBank/DDBJ databases">
        <authorList>
            <person name="Botero Cardona J."/>
        </authorList>
    </citation>
    <scope>NUCLEOTIDE SEQUENCE</scope>
    <source>
        <strain evidence="5">LMG 31819</strain>
        <strain evidence="6">R-53529</strain>
    </source>
</reference>
<gene>
    <name evidence="6" type="ORF">R53529_LOCUS2096</name>
    <name evidence="5" type="ORF">R53530_LOCUS2093</name>
</gene>
<dbReference type="InterPro" id="IPR036979">
    <property type="entry name" value="CM_dom_sf"/>
</dbReference>
<dbReference type="SMART" id="SM00830">
    <property type="entry name" value="CM_2"/>
    <property type="match status" value="1"/>
</dbReference>
<dbReference type="InterPro" id="IPR051331">
    <property type="entry name" value="Chorismate_mutase-related"/>
</dbReference>
<proteinExistence type="predicted"/>
<dbReference type="Pfam" id="PF01817">
    <property type="entry name" value="CM_2"/>
    <property type="match status" value="1"/>
</dbReference>
<evidence type="ECO:0000313" key="5">
    <source>
        <dbReference type="EMBL" id="CAI3955468.1"/>
    </source>
</evidence>
<evidence type="ECO:0000313" key="6">
    <source>
        <dbReference type="EMBL" id="CAI3957647.1"/>
    </source>
</evidence>
<evidence type="ECO:0000313" key="7">
    <source>
        <dbReference type="Proteomes" id="UP001154255"/>
    </source>
</evidence>
<dbReference type="EMBL" id="CAMXCM010000008">
    <property type="protein sequence ID" value="CAI3955468.1"/>
    <property type="molecule type" value="Genomic_DNA"/>
</dbReference>
<dbReference type="GO" id="GO:0046417">
    <property type="term" value="P:chorismate metabolic process"/>
    <property type="evidence" value="ECO:0007669"/>
    <property type="project" value="InterPro"/>
</dbReference>
<name>A0A9W4TQB0_9PROT</name>
<keyword evidence="8" id="KW-1185">Reference proteome</keyword>
<dbReference type="PANTHER" id="PTHR38041:SF1">
    <property type="entry name" value="CHORISMATE MUTASE"/>
    <property type="match status" value="1"/>
</dbReference>
<dbReference type="AlphaFoldDB" id="A0A9W4TQB0"/>
<dbReference type="PROSITE" id="PS51168">
    <property type="entry name" value="CHORISMATE_MUT_2"/>
    <property type="match status" value="1"/>
</dbReference>